<protein>
    <submittedName>
        <fullName evidence="8">Nucleoside diphosphate-linked moiety x motif 8</fullName>
    </submittedName>
</protein>
<comment type="cofactor">
    <cofactor evidence="1">
        <name>Mn(2+)</name>
        <dbReference type="ChEBI" id="CHEBI:29035"/>
    </cofactor>
</comment>
<accession>A0AAV3Z847</accession>
<dbReference type="CDD" id="cd03426">
    <property type="entry name" value="NUDIX_CoAse_Nudt7"/>
    <property type="match status" value="1"/>
</dbReference>
<keyword evidence="9" id="KW-1185">Reference proteome</keyword>
<evidence type="ECO:0000256" key="2">
    <source>
        <dbReference type="ARBA" id="ARBA00001946"/>
    </source>
</evidence>
<evidence type="ECO:0000256" key="5">
    <source>
        <dbReference type="ARBA" id="ARBA00022842"/>
    </source>
</evidence>
<dbReference type="AlphaFoldDB" id="A0AAV3Z847"/>
<dbReference type="InterPro" id="IPR015797">
    <property type="entry name" value="NUDIX_hydrolase-like_dom_sf"/>
</dbReference>
<dbReference type="Proteomes" id="UP000735302">
    <property type="component" value="Unassembled WGS sequence"/>
</dbReference>
<dbReference type="PROSITE" id="PS51462">
    <property type="entry name" value="NUDIX"/>
    <property type="match status" value="1"/>
</dbReference>
<dbReference type="PANTHER" id="PTHR12992:SF11">
    <property type="entry name" value="MITOCHONDRIAL COENZYME A DIPHOSPHATASE NUDT8"/>
    <property type="match status" value="1"/>
</dbReference>
<comment type="cofactor">
    <cofactor evidence="2">
        <name>Mg(2+)</name>
        <dbReference type="ChEBI" id="CHEBI:18420"/>
    </cofactor>
</comment>
<keyword evidence="5" id="KW-0460">Magnesium</keyword>
<name>A0AAV3Z847_9GAST</name>
<keyword evidence="4" id="KW-0378">Hydrolase</keyword>
<evidence type="ECO:0000313" key="8">
    <source>
        <dbReference type="EMBL" id="GFN91699.1"/>
    </source>
</evidence>
<feature type="domain" description="Nudix hydrolase" evidence="7">
    <location>
        <begin position="66"/>
        <end position="211"/>
    </location>
</feature>
<evidence type="ECO:0000256" key="3">
    <source>
        <dbReference type="ARBA" id="ARBA00022723"/>
    </source>
</evidence>
<organism evidence="8 9">
    <name type="scientific">Plakobranchus ocellatus</name>
    <dbReference type="NCBI Taxonomy" id="259542"/>
    <lineage>
        <taxon>Eukaryota</taxon>
        <taxon>Metazoa</taxon>
        <taxon>Spiralia</taxon>
        <taxon>Lophotrochozoa</taxon>
        <taxon>Mollusca</taxon>
        <taxon>Gastropoda</taxon>
        <taxon>Heterobranchia</taxon>
        <taxon>Euthyneura</taxon>
        <taxon>Panpulmonata</taxon>
        <taxon>Sacoglossa</taxon>
        <taxon>Placobranchoidea</taxon>
        <taxon>Plakobranchidae</taxon>
        <taxon>Plakobranchus</taxon>
    </lineage>
</organism>
<dbReference type="EMBL" id="BLXT01002163">
    <property type="protein sequence ID" value="GFN91699.1"/>
    <property type="molecule type" value="Genomic_DNA"/>
</dbReference>
<sequence length="264" mass="29648">MICTTHFSQHACKLLSCKLFAKSARLTCCVKHSTFETLLSEENKLRTQQLLKDPTLYKQVPLNSGRSYAAILVPLCTVKGEPSLLYTLRSTRLTKHKGQVSFPGGNVDEKDPDIVFTALRETQEELGIHPSRFEIWGRMRPLPTGSSHKIVEPVVARLTGGDLDVSKLRLSPDEVEEAFTVSLKHLCNSANIGATRFRSDTSKPYTTPVFLGAPHRIWGFTAIVTHILLTFLAPDLYKFKVVHKKAVHHRHRHQASRGKIENDS</sequence>
<gene>
    <name evidence="8" type="ORF">PoB_001820500</name>
</gene>
<reference evidence="8 9" key="1">
    <citation type="journal article" date="2021" name="Elife">
        <title>Chloroplast acquisition without the gene transfer in kleptoplastic sea slugs, Plakobranchus ocellatus.</title>
        <authorList>
            <person name="Maeda T."/>
            <person name="Takahashi S."/>
            <person name="Yoshida T."/>
            <person name="Shimamura S."/>
            <person name="Takaki Y."/>
            <person name="Nagai Y."/>
            <person name="Toyoda A."/>
            <person name="Suzuki Y."/>
            <person name="Arimoto A."/>
            <person name="Ishii H."/>
            <person name="Satoh N."/>
            <person name="Nishiyama T."/>
            <person name="Hasebe M."/>
            <person name="Maruyama T."/>
            <person name="Minagawa J."/>
            <person name="Obokata J."/>
            <person name="Shigenobu S."/>
        </authorList>
    </citation>
    <scope>NUCLEOTIDE SEQUENCE [LARGE SCALE GENOMIC DNA]</scope>
</reference>
<dbReference type="Pfam" id="PF00293">
    <property type="entry name" value="NUDIX"/>
    <property type="match status" value="1"/>
</dbReference>
<keyword evidence="3" id="KW-0479">Metal-binding</keyword>
<dbReference type="Gene3D" id="3.90.79.10">
    <property type="entry name" value="Nucleoside Triphosphate Pyrophosphohydrolase"/>
    <property type="match status" value="1"/>
</dbReference>
<evidence type="ECO:0000256" key="4">
    <source>
        <dbReference type="ARBA" id="ARBA00022801"/>
    </source>
</evidence>
<evidence type="ECO:0000259" key="7">
    <source>
        <dbReference type="PROSITE" id="PS51462"/>
    </source>
</evidence>
<dbReference type="SUPFAM" id="SSF55811">
    <property type="entry name" value="Nudix"/>
    <property type="match status" value="1"/>
</dbReference>
<keyword evidence="6" id="KW-0464">Manganese</keyword>
<dbReference type="GO" id="GO:0046872">
    <property type="term" value="F:metal ion binding"/>
    <property type="evidence" value="ECO:0007669"/>
    <property type="project" value="UniProtKB-KW"/>
</dbReference>
<evidence type="ECO:0000313" key="9">
    <source>
        <dbReference type="Proteomes" id="UP000735302"/>
    </source>
</evidence>
<dbReference type="GO" id="GO:0010945">
    <property type="term" value="F:coenzyme A diphosphatase activity"/>
    <property type="evidence" value="ECO:0007669"/>
    <property type="project" value="InterPro"/>
</dbReference>
<comment type="caution">
    <text evidence="8">The sequence shown here is derived from an EMBL/GenBank/DDBJ whole genome shotgun (WGS) entry which is preliminary data.</text>
</comment>
<evidence type="ECO:0000256" key="6">
    <source>
        <dbReference type="ARBA" id="ARBA00023211"/>
    </source>
</evidence>
<evidence type="ECO:0000256" key="1">
    <source>
        <dbReference type="ARBA" id="ARBA00001936"/>
    </source>
</evidence>
<dbReference type="InterPro" id="IPR045121">
    <property type="entry name" value="CoAse"/>
</dbReference>
<dbReference type="InterPro" id="IPR000086">
    <property type="entry name" value="NUDIX_hydrolase_dom"/>
</dbReference>
<dbReference type="PANTHER" id="PTHR12992">
    <property type="entry name" value="NUDIX HYDROLASE"/>
    <property type="match status" value="1"/>
</dbReference>
<proteinExistence type="predicted"/>